<organism evidence="2 3">
    <name type="scientific">Spiroplasma diminutum CUAS-1</name>
    <dbReference type="NCBI Taxonomy" id="1276221"/>
    <lineage>
        <taxon>Bacteria</taxon>
        <taxon>Bacillati</taxon>
        <taxon>Mycoplasmatota</taxon>
        <taxon>Mollicutes</taxon>
        <taxon>Entomoplasmatales</taxon>
        <taxon>Spiroplasmataceae</taxon>
        <taxon>Spiroplasma</taxon>
    </lineage>
</organism>
<dbReference type="EMBL" id="CP005076">
    <property type="protein sequence ID" value="AGR42054.1"/>
    <property type="molecule type" value="Genomic_DNA"/>
</dbReference>
<keyword evidence="1" id="KW-0812">Transmembrane</keyword>
<evidence type="ECO:0000256" key="1">
    <source>
        <dbReference type="SAM" id="Phobius"/>
    </source>
</evidence>
<dbReference type="HOGENOM" id="CLU_933531_0_0_14"/>
<name>S5LW87_9MOLU</name>
<sequence>MKSSTVNQKTKKLFLILILSLTSFFTVFTSLMIIPGIGVESLSFINSVEKQIKRIMPKGKYVFNPDHILYEEMMENVIKPSFKADALSTINFEDSEEKSEFYNAFSTFSDEWYEQHWAKRVENKEQIDLYDIGLNFIEFDKSVAEEFHSFGFVNTGIQWVFRKDGLNEIFSKDLYEMSLKQQTILDQEDYDSQMKYSGPGLNGIKIKSSIGTKIVNNKVWFLNTQIDSIKFAMSLTNPFMDKNLDKNEEIRYVTVDDLHWPNFTDTLNLLRAAVILWFMNLIVLPLGIASYFIIRKNK</sequence>
<proteinExistence type="predicted"/>
<dbReference type="STRING" id="1276221.SDIMI_v3c03500"/>
<dbReference type="KEGG" id="sdi:SDIMI_v3c03500"/>
<feature type="transmembrane region" description="Helical" evidence="1">
    <location>
        <begin position="12"/>
        <end position="34"/>
    </location>
</feature>
<evidence type="ECO:0008006" key="4">
    <source>
        <dbReference type="Google" id="ProtNLM"/>
    </source>
</evidence>
<dbReference type="OrthoDB" id="390308at2"/>
<dbReference type="AlphaFoldDB" id="S5LW87"/>
<keyword evidence="3" id="KW-1185">Reference proteome</keyword>
<protein>
    <recommendedName>
        <fullName evidence="4">Transmembrane protein</fullName>
    </recommendedName>
</protein>
<evidence type="ECO:0000313" key="3">
    <source>
        <dbReference type="Proteomes" id="UP000014983"/>
    </source>
</evidence>
<dbReference type="PATRIC" id="fig|1276221.3.peg.347"/>
<keyword evidence="1" id="KW-0472">Membrane</keyword>
<dbReference type="InParanoid" id="S5LW87"/>
<dbReference type="RefSeq" id="WP_020836287.1">
    <property type="nucleotide sequence ID" value="NC_021833.1"/>
</dbReference>
<accession>S5LW87</accession>
<reference evidence="2 3" key="1">
    <citation type="journal article" date="2013" name="Genome Biol. Evol.">
        <title>Comparison of metabolic capacities and inference of gene content evolution in mosquito-associated Spiroplasma diminutum and S. taiwanense.</title>
        <authorList>
            <person name="Lo W.S."/>
            <person name="Ku C."/>
            <person name="Chen L.L."/>
            <person name="Chang T.H."/>
            <person name="Kuo C.H."/>
        </authorList>
    </citation>
    <scope>NUCLEOTIDE SEQUENCE [LARGE SCALE GENOMIC DNA]</scope>
    <source>
        <strain evidence="2">CUAS-1</strain>
    </source>
</reference>
<evidence type="ECO:0000313" key="2">
    <source>
        <dbReference type="EMBL" id="AGR42054.1"/>
    </source>
</evidence>
<keyword evidence="1" id="KW-1133">Transmembrane helix</keyword>
<gene>
    <name evidence="2" type="ORF">SDIMI_v3c03500</name>
</gene>
<dbReference type="Proteomes" id="UP000014983">
    <property type="component" value="Chromosome"/>
</dbReference>
<feature type="transmembrane region" description="Helical" evidence="1">
    <location>
        <begin position="274"/>
        <end position="294"/>
    </location>
</feature>